<sequence length="130" mass="14591">MIERNYFLLIASVSGMLAVILGAFGAHGLENYLDTKMLQRFHTGVEYQFYHSLALLMISILYKQISNRYLRYAGYAFLLGIVLFSGSLYLYVLTGNKGFAMVTPLGGLSFIVGWALLAFSARNFTHSEKI</sequence>
<name>A0A1Y1QEH2_9GAMM</name>
<proteinExistence type="inferred from homology"/>
<evidence type="ECO:0008006" key="9">
    <source>
        <dbReference type="Google" id="ProtNLM"/>
    </source>
</evidence>
<comment type="caution">
    <text evidence="7">The sequence shown here is derived from an EMBL/GenBank/DDBJ whole genome shotgun (WGS) entry which is preliminary data.</text>
</comment>
<evidence type="ECO:0000313" key="7">
    <source>
        <dbReference type="EMBL" id="OQX03517.1"/>
    </source>
</evidence>
<comment type="similarity">
    <text evidence="2">Belongs to the UPF0382 family.</text>
</comment>
<protein>
    <recommendedName>
        <fullName evidence="9">DUF423 domain-containing protein</fullName>
    </recommendedName>
</protein>
<reference evidence="7 8" key="1">
    <citation type="submission" date="2017-01" db="EMBL/GenBank/DDBJ databases">
        <title>Novel large sulfur bacteria in the metagenomes of groundwater-fed chemosynthetic microbial mats in the Lake Huron basin.</title>
        <authorList>
            <person name="Sharrar A.M."/>
            <person name="Flood B.E."/>
            <person name="Bailey J.V."/>
            <person name="Jones D.S."/>
            <person name="Biddanda B."/>
            <person name="Ruberg S.A."/>
            <person name="Marcus D.N."/>
            <person name="Dick G.J."/>
        </authorList>
    </citation>
    <scope>NUCLEOTIDE SEQUENCE [LARGE SCALE GENOMIC DNA]</scope>
    <source>
        <strain evidence="7">A8</strain>
    </source>
</reference>
<evidence type="ECO:0000256" key="5">
    <source>
        <dbReference type="ARBA" id="ARBA00023136"/>
    </source>
</evidence>
<organism evidence="7 8">
    <name type="scientific">Thiothrix lacustris</name>
    <dbReference type="NCBI Taxonomy" id="525917"/>
    <lineage>
        <taxon>Bacteria</taxon>
        <taxon>Pseudomonadati</taxon>
        <taxon>Pseudomonadota</taxon>
        <taxon>Gammaproteobacteria</taxon>
        <taxon>Thiotrichales</taxon>
        <taxon>Thiotrichaceae</taxon>
        <taxon>Thiothrix</taxon>
    </lineage>
</organism>
<keyword evidence="3 6" id="KW-0812">Transmembrane</keyword>
<dbReference type="STRING" id="1123401.GCA_000621325_00511"/>
<evidence type="ECO:0000256" key="1">
    <source>
        <dbReference type="ARBA" id="ARBA00004141"/>
    </source>
</evidence>
<keyword evidence="5 6" id="KW-0472">Membrane</keyword>
<dbReference type="InterPro" id="IPR006696">
    <property type="entry name" value="DUF423"/>
</dbReference>
<evidence type="ECO:0000256" key="6">
    <source>
        <dbReference type="SAM" id="Phobius"/>
    </source>
</evidence>
<evidence type="ECO:0000313" key="8">
    <source>
        <dbReference type="Proteomes" id="UP000192491"/>
    </source>
</evidence>
<dbReference type="PANTHER" id="PTHR43461">
    <property type="entry name" value="TRANSMEMBRANE PROTEIN 256"/>
    <property type="match status" value="1"/>
</dbReference>
<feature type="transmembrane region" description="Helical" evidence="6">
    <location>
        <begin position="72"/>
        <end position="92"/>
    </location>
</feature>
<dbReference type="GO" id="GO:0005886">
    <property type="term" value="C:plasma membrane"/>
    <property type="evidence" value="ECO:0007669"/>
    <property type="project" value="TreeGrafter"/>
</dbReference>
<evidence type="ECO:0000256" key="3">
    <source>
        <dbReference type="ARBA" id="ARBA00022692"/>
    </source>
</evidence>
<feature type="transmembrane region" description="Helical" evidence="6">
    <location>
        <begin position="98"/>
        <end position="119"/>
    </location>
</feature>
<dbReference type="PANTHER" id="PTHR43461:SF1">
    <property type="entry name" value="TRANSMEMBRANE PROTEIN 256"/>
    <property type="match status" value="1"/>
</dbReference>
<gene>
    <name evidence="7" type="ORF">BWK73_39305</name>
</gene>
<evidence type="ECO:0000256" key="2">
    <source>
        <dbReference type="ARBA" id="ARBA00009694"/>
    </source>
</evidence>
<feature type="transmembrane region" description="Helical" evidence="6">
    <location>
        <begin position="47"/>
        <end position="65"/>
    </location>
</feature>
<evidence type="ECO:0000256" key="4">
    <source>
        <dbReference type="ARBA" id="ARBA00022989"/>
    </source>
</evidence>
<keyword evidence="4 6" id="KW-1133">Transmembrane helix</keyword>
<dbReference type="EMBL" id="MTEJ01000401">
    <property type="protein sequence ID" value="OQX03517.1"/>
    <property type="molecule type" value="Genomic_DNA"/>
</dbReference>
<comment type="subcellular location">
    <subcellularLocation>
        <location evidence="1">Membrane</location>
        <topology evidence="1">Multi-pass membrane protein</topology>
    </subcellularLocation>
</comment>
<dbReference type="Proteomes" id="UP000192491">
    <property type="component" value="Unassembled WGS sequence"/>
</dbReference>
<feature type="transmembrane region" description="Helical" evidence="6">
    <location>
        <begin position="7"/>
        <end position="27"/>
    </location>
</feature>
<accession>A0A1Y1QEH2</accession>
<dbReference type="Pfam" id="PF04241">
    <property type="entry name" value="DUF423"/>
    <property type="match status" value="1"/>
</dbReference>
<dbReference type="AlphaFoldDB" id="A0A1Y1QEH2"/>